<accession>A0ABD0RHW7</accession>
<evidence type="ECO:0000313" key="2">
    <source>
        <dbReference type="EMBL" id="KAL0198056.1"/>
    </source>
</evidence>
<evidence type="ECO:0000256" key="1">
    <source>
        <dbReference type="SAM" id="MobiDB-lite"/>
    </source>
</evidence>
<name>A0ABD0RHW7_CIRMR</name>
<protein>
    <submittedName>
        <fullName evidence="2">Uncharacterized protein</fullName>
    </submittedName>
</protein>
<comment type="caution">
    <text evidence="2">The sequence shown here is derived from an EMBL/GenBank/DDBJ whole genome shotgun (WGS) entry which is preliminary data.</text>
</comment>
<keyword evidence="3" id="KW-1185">Reference proteome</keyword>
<dbReference type="Proteomes" id="UP001529510">
    <property type="component" value="Unassembled WGS sequence"/>
</dbReference>
<feature type="region of interest" description="Disordered" evidence="1">
    <location>
        <begin position="309"/>
        <end position="433"/>
    </location>
</feature>
<sequence length="433" mass="46251">ASGDKSDESEESVSEEMVNKDGSVHLRSSATHAVSGAPTSGTETTAAANHTGSPGLLPQTAIEQPTTSYKSNQRTKPEMVSNIMCHLNLQPRIVLQPIRTERKYWGSMPGVADLKSGCSEKSSSSYSVVVDDEMANAVQDKIVDSSLCTLPVEFSGHGSQNTGDPDREIVSVEVGSPKRDSDVELDNTGGLLAVESSEGNKAEGQQKDNHDFNLPGVSETTARNQVSLIVTDDKLEQSYARTAAENALPECGRSKCDCNNISGMKLMVMPQSSVLESLFKETSSDTMQKNIDSKAVCVVLSDIEDSVDEDVLGPSKGLDKKKRASVPSIQNEQLDVGSKPGKNPSSDSNFPAPCATESTKTIDGASQHADDQSISNDPPRNQMASTAIRQTEGRPMSSKERTSCETSDMEGNADMEIVSGGERQNKKLGQNNQ</sequence>
<feature type="region of interest" description="Disordered" evidence="1">
    <location>
        <begin position="1"/>
        <end position="74"/>
    </location>
</feature>
<gene>
    <name evidence="2" type="ORF">M9458_006596</name>
</gene>
<feature type="non-terminal residue" evidence="2">
    <location>
        <position position="433"/>
    </location>
</feature>
<reference evidence="2 3" key="1">
    <citation type="submission" date="2024-05" db="EMBL/GenBank/DDBJ databases">
        <title>Genome sequencing and assembly of Indian major carp, Cirrhinus mrigala (Hamilton, 1822).</title>
        <authorList>
            <person name="Mohindra V."/>
            <person name="Chowdhury L.M."/>
            <person name="Lal K."/>
            <person name="Jena J.K."/>
        </authorList>
    </citation>
    <scope>NUCLEOTIDE SEQUENCE [LARGE SCALE GENOMIC DNA]</scope>
    <source>
        <strain evidence="2">CM1030</strain>
        <tissue evidence="2">Blood</tissue>
    </source>
</reference>
<feature type="compositionally biased region" description="Polar residues" evidence="1">
    <location>
        <begin position="26"/>
        <end position="52"/>
    </location>
</feature>
<organism evidence="2 3">
    <name type="scientific">Cirrhinus mrigala</name>
    <name type="common">Mrigala</name>
    <dbReference type="NCBI Taxonomy" id="683832"/>
    <lineage>
        <taxon>Eukaryota</taxon>
        <taxon>Metazoa</taxon>
        <taxon>Chordata</taxon>
        <taxon>Craniata</taxon>
        <taxon>Vertebrata</taxon>
        <taxon>Euteleostomi</taxon>
        <taxon>Actinopterygii</taxon>
        <taxon>Neopterygii</taxon>
        <taxon>Teleostei</taxon>
        <taxon>Ostariophysi</taxon>
        <taxon>Cypriniformes</taxon>
        <taxon>Cyprinidae</taxon>
        <taxon>Labeoninae</taxon>
        <taxon>Labeonini</taxon>
        <taxon>Cirrhinus</taxon>
    </lineage>
</organism>
<feature type="compositionally biased region" description="Polar residues" evidence="1">
    <location>
        <begin position="372"/>
        <end position="389"/>
    </location>
</feature>
<evidence type="ECO:0000313" key="3">
    <source>
        <dbReference type="Proteomes" id="UP001529510"/>
    </source>
</evidence>
<proteinExistence type="predicted"/>
<feature type="compositionally biased region" description="Polar residues" evidence="1">
    <location>
        <begin position="61"/>
        <end position="74"/>
    </location>
</feature>
<feature type="non-terminal residue" evidence="2">
    <location>
        <position position="1"/>
    </location>
</feature>
<dbReference type="AlphaFoldDB" id="A0ABD0RHW7"/>
<dbReference type="EMBL" id="JAMKFB020000003">
    <property type="protein sequence ID" value="KAL0198056.1"/>
    <property type="molecule type" value="Genomic_DNA"/>
</dbReference>